<accession>A0A3N4I0C1</accession>
<sequence length="118" mass="12926">MSSKHDVAVIAAIINIVFSLLVFINLASTYGLHSIAGVSKRNGTVEVEDPRNSDKTGSAGSSESILAGLDIASYRLIQLTSLVGICYWVYHHVFGRDKRAWERQQQAGSSLESIDREM</sequence>
<dbReference type="EMBL" id="ML119699">
    <property type="protein sequence ID" value="RPA79409.1"/>
    <property type="molecule type" value="Genomic_DNA"/>
</dbReference>
<keyword evidence="2" id="KW-0472">Membrane</keyword>
<proteinExistence type="predicted"/>
<reference evidence="3 4" key="1">
    <citation type="journal article" date="2018" name="Nat. Ecol. Evol.">
        <title>Pezizomycetes genomes reveal the molecular basis of ectomycorrhizal truffle lifestyle.</title>
        <authorList>
            <person name="Murat C."/>
            <person name="Payen T."/>
            <person name="Noel B."/>
            <person name="Kuo A."/>
            <person name="Morin E."/>
            <person name="Chen J."/>
            <person name="Kohler A."/>
            <person name="Krizsan K."/>
            <person name="Balestrini R."/>
            <person name="Da Silva C."/>
            <person name="Montanini B."/>
            <person name="Hainaut M."/>
            <person name="Levati E."/>
            <person name="Barry K.W."/>
            <person name="Belfiori B."/>
            <person name="Cichocki N."/>
            <person name="Clum A."/>
            <person name="Dockter R.B."/>
            <person name="Fauchery L."/>
            <person name="Guy J."/>
            <person name="Iotti M."/>
            <person name="Le Tacon F."/>
            <person name="Lindquist E.A."/>
            <person name="Lipzen A."/>
            <person name="Malagnac F."/>
            <person name="Mello A."/>
            <person name="Molinier V."/>
            <person name="Miyauchi S."/>
            <person name="Poulain J."/>
            <person name="Riccioni C."/>
            <person name="Rubini A."/>
            <person name="Sitrit Y."/>
            <person name="Splivallo R."/>
            <person name="Traeger S."/>
            <person name="Wang M."/>
            <person name="Zifcakova L."/>
            <person name="Wipf D."/>
            <person name="Zambonelli A."/>
            <person name="Paolocci F."/>
            <person name="Nowrousian M."/>
            <person name="Ottonello S."/>
            <person name="Baldrian P."/>
            <person name="Spatafora J.W."/>
            <person name="Henrissat B."/>
            <person name="Nagy L.G."/>
            <person name="Aury J.M."/>
            <person name="Wincker P."/>
            <person name="Grigoriev I.V."/>
            <person name="Bonfante P."/>
            <person name="Martin F.M."/>
        </authorList>
    </citation>
    <scope>NUCLEOTIDE SEQUENCE [LARGE SCALE GENOMIC DNA]</scope>
    <source>
        <strain evidence="3 4">RN42</strain>
    </source>
</reference>
<feature type="transmembrane region" description="Helical" evidence="2">
    <location>
        <begin position="71"/>
        <end position="90"/>
    </location>
</feature>
<dbReference type="Proteomes" id="UP000275078">
    <property type="component" value="Unassembled WGS sequence"/>
</dbReference>
<keyword evidence="4" id="KW-1185">Reference proteome</keyword>
<evidence type="ECO:0000256" key="2">
    <source>
        <dbReference type="SAM" id="Phobius"/>
    </source>
</evidence>
<name>A0A3N4I0C1_ASCIM</name>
<dbReference type="AlphaFoldDB" id="A0A3N4I0C1"/>
<protein>
    <submittedName>
        <fullName evidence="3">Uncharacterized protein</fullName>
    </submittedName>
</protein>
<keyword evidence="2" id="KW-1133">Transmembrane helix</keyword>
<evidence type="ECO:0000256" key="1">
    <source>
        <dbReference type="SAM" id="MobiDB-lite"/>
    </source>
</evidence>
<keyword evidence="2" id="KW-0812">Transmembrane</keyword>
<evidence type="ECO:0000313" key="3">
    <source>
        <dbReference type="EMBL" id="RPA79409.1"/>
    </source>
</evidence>
<feature type="region of interest" description="Disordered" evidence="1">
    <location>
        <begin position="42"/>
        <end position="61"/>
    </location>
</feature>
<feature type="transmembrane region" description="Helical" evidence="2">
    <location>
        <begin position="7"/>
        <end position="27"/>
    </location>
</feature>
<evidence type="ECO:0000313" key="4">
    <source>
        <dbReference type="Proteomes" id="UP000275078"/>
    </source>
</evidence>
<gene>
    <name evidence="3" type="ORF">BJ508DRAFT_141085</name>
</gene>
<organism evidence="3 4">
    <name type="scientific">Ascobolus immersus RN42</name>
    <dbReference type="NCBI Taxonomy" id="1160509"/>
    <lineage>
        <taxon>Eukaryota</taxon>
        <taxon>Fungi</taxon>
        <taxon>Dikarya</taxon>
        <taxon>Ascomycota</taxon>
        <taxon>Pezizomycotina</taxon>
        <taxon>Pezizomycetes</taxon>
        <taxon>Pezizales</taxon>
        <taxon>Ascobolaceae</taxon>
        <taxon>Ascobolus</taxon>
    </lineage>
</organism>